<sequence>MYNFVLFFIFVCMLKCASIDEMDLKVTLENLLIKSMQIEEHLKENIKEDEYMEQEINDLLGIWTKNLKLCSLIDTNSDEQPNNLLTSLKDDIYILIGKITNILMSVDLANVLDRHKLMLRFQNRNGCNDNKISELFEKIKTICNRIELFIFMVNEQQQTYQLKEDDHMLILREFYNFQLFNLQRIQ</sequence>
<dbReference type="VEuPathDB" id="MicrosporidiaDB:EHP00_2702"/>
<reference evidence="3 4" key="1">
    <citation type="journal article" date="2017" name="Environ. Microbiol.">
        <title>Decay of the glycolytic pathway and adaptation to intranuclear parasitism within Enterocytozoonidae microsporidia.</title>
        <authorList>
            <person name="Wiredu Boakye D."/>
            <person name="Jaroenlak P."/>
            <person name="Prachumwat A."/>
            <person name="Williams T.A."/>
            <person name="Bateman K.S."/>
            <person name="Itsathitphaisarn O."/>
            <person name="Sritunyalucksana K."/>
            <person name="Paszkiewicz K.H."/>
            <person name="Moore K.A."/>
            <person name="Stentiford G.D."/>
            <person name="Williams B.A."/>
        </authorList>
    </citation>
    <scope>NUCLEOTIDE SEQUENCE [LARGE SCALE GENOMIC DNA]</scope>
    <source>
        <strain evidence="3 4">TH1</strain>
    </source>
</reference>
<proteinExistence type="predicted"/>
<evidence type="ECO:0000256" key="1">
    <source>
        <dbReference type="SAM" id="SignalP"/>
    </source>
</evidence>
<feature type="signal peptide" evidence="1">
    <location>
        <begin position="1"/>
        <end position="19"/>
    </location>
</feature>
<comment type="caution">
    <text evidence="3">The sequence shown here is derived from an EMBL/GenBank/DDBJ whole genome shotgun (WGS) entry which is preliminary data.</text>
</comment>
<dbReference type="EMBL" id="MNPJ01000011">
    <property type="protein sequence ID" value="OQS55311.1"/>
    <property type="molecule type" value="Genomic_DNA"/>
</dbReference>
<name>A0A1W0E7V0_9MICR</name>
<accession>A0A1W0E7V0</accession>
<dbReference type="AlphaFoldDB" id="A0A1W0E7V0"/>
<gene>
    <name evidence="3" type="ORF">EHP00_2702</name>
    <name evidence="2" type="ORF">EHP00_772</name>
</gene>
<protein>
    <submittedName>
        <fullName evidence="3">Uncharacterized protein</fullName>
    </submittedName>
</protein>
<evidence type="ECO:0000313" key="2">
    <source>
        <dbReference type="EMBL" id="OQS54685.1"/>
    </source>
</evidence>
<feature type="chain" id="PRO_5011904018" evidence="1">
    <location>
        <begin position="20"/>
        <end position="186"/>
    </location>
</feature>
<keyword evidence="4" id="KW-1185">Reference proteome</keyword>
<dbReference type="Proteomes" id="UP000192758">
    <property type="component" value="Unassembled WGS sequence"/>
</dbReference>
<keyword evidence="1" id="KW-0732">Signal</keyword>
<evidence type="ECO:0000313" key="4">
    <source>
        <dbReference type="Proteomes" id="UP000192758"/>
    </source>
</evidence>
<dbReference type="EMBL" id="MNPJ01000018">
    <property type="protein sequence ID" value="OQS54685.1"/>
    <property type="molecule type" value="Genomic_DNA"/>
</dbReference>
<evidence type="ECO:0000313" key="3">
    <source>
        <dbReference type="EMBL" id="OQS55311.1"/>
    </source>
</evidence>
<organism evidence="3 4">
    <name type="scientific">Ecytonucleospora hepatopenaei</name>
    <dbReference type="NCBI Taxonomy" id="646526"/>
    <lineage>
        <taxon>Eukaryota</taxon>
        <taxon>Fungi</taxon>
        <taxon>Fungi incertae sedis</taxon>
        <taxon>Microsporidia</taxon>
        <taxon>Enterocytozoonidae</taxon>
        <taxon>Ecytonucleospora</taxon>
    </lineage>
</organism>
<dbReference type="VEuPathDB" id="MicrosporidiaDB:EHP00_772"/>